<dbReference type="GO" id="GO:0003723">
    <property type="term" value="F:RNA binding"/>
    <property type="evidence" value="ECO:0007669"/>
    <property type="project" value="InterPro"/>
</dbReference>
<dbReference type="SMART" id="SM00543">
    <property type="entry name" value="MIF4G"/>
    <property type="match status" value="1"/>
</dbReference>
<dbReference type="SUPFAM" id="SSF48371">
    <property type="entry name" value="ARM repeat"/>
    <property type="match status" value="1"/>
</dbReference>
<dbReference type="RefSeq" id="XP_013396443.1">
    <property type="nucleotide sequence ID" value="XM_013540989.1"/>
</dbReference>
<sequence>MPIVMDSTSPGLNMAHGFVRHIQQCQMERKLYEQSLSDRKLQEQNAAQQQQNEFGKSALKRSATENKQKQRPDLPLYQPPGLRFRLNSTSSTSTCCTSDLHIMNEEVSSEEVDLPRYIEEMQGNIAKALKNPKSVTGIVLDEVAHAIVNRAYEDTGYYKTAAKMCKIITQKETELEKYDVIPCSRFRYAVIDHCQRLYDDHVQMRETNRRFWMEYVHFLAELYHQIRDSCGRGIRGIFDVLYKALMVLSRPPCIFEPDEMDVLCSILHEVGQDLEVDDGDQMDTLICGVRDAALEPHTEPWCRGTLMQILELRASRWELPHHVAQFYYENSAD</sequence>
<dbReference type="GeneID" id="106163414"/>
<dbReference type="RefSeq" id="XP_023930762.1">
    <property type="nucleotide sequence ID" value="XM_024074994.1"/>
</dbReference>
<evidence type="ECO:0000256" key="4">
    <source>
        <dbReference type="SAM" id="MobiDB-lite"/>
    </source>
</evidence>
<dbReference type="OrthoDB" id="6484979at2759"/>
<accession>A0A1S3IE61</accession>
<dbReference type="GO" id="GO:0006446">
    <property type="term" value="P:regulation of translational initiation"/>
    <property type="evidence" value="ECO:0007669"/>
    <property type="project" value="TreeGrafter"/>
</dbReference>
<dbReference type="InterPro" id="IPR051367">
    <property type="entry name" value="mRNA_TranslReg/HistoneTransl"/>
</dbReference>
<keyword evidence="3" id="KW-0810">Translation regulation</keyword>
<evidence type="ECO:0000313" key="11">
    <source>
        <dbReference type="RefSeq" id="XP_013396447.1"/>
    </source>
</evidence>
<dbReference type="RefSeq" id="XP_013396448.1">
    <property type="nucleotide sequence ID" value="XM_013540994.1"/>
</dbReference>
<dbReference type="KEGG" id="lak:106163414"/>
<dbReference type="RefSeq" id="XP_013396446.1">
    <property type="nucleotide sequence ID" value="XM_013540992.1"/>
</dbReference>
<organism evidence="6 7">
    <name type="scientific">Lingula anatina</name>
    <name type="common">Brachiopod</name>
    <name type="synonym">Lingula unguis</name>
    <dbReference type="NCBI Taxonomy" id="7574"/>
    <lineage>
        <taxon>Eukaryota</taxon>
        <taxon>Metazoa</taxon>
        <taxon>Spiralia</taxon>
        <taxon>Lophotrochozoa</taxon>
        <taxon>Brachiopoda</taxon>
        <taxon>Linguliformea</taxon>
        <taxon>Lingulata</taxon>
        <taxon>Lingulida</taxon>
        <taxon>Linguloidea</taxon>
        <taxon>Lingulidae</taxon>
        <taxon>Lingula</taxon>
    </lineage>
</organism>
<feature type="domain" description="MIF4G" evidence="5">
    <location>
        <begin position="93"/>
        <end position="316"/>
    </location>
</feature>
<evidence type="ECO:0000313" key="12">
    <source>
        <dbReference type="RefSeq" id="XP_013396448.1"/>
    </source>
</evidence>
<evidence type="ECO:0000313" key="9">
    <source>
        <dbReference type="RefSeq" id="XP_013396445.1"/>
    </source>
</evidence>
<dbReference type="RefSeq" id="XP_013396445.1">
    <property type="nucleotide sequence ID" value="XM_013540991.1"/>
</dbReference>
<evidence type="ECO:0000313" key="6">
    <source>
        <dbReference type="Proteomes" id="UP000085678"/>
    </source>
</evidence>
<dbReference type="AlphaFoldDB" id="A0A1S3IE61"/>
<dbReference type="Proteomes" id="UP000085678">
    <property type="component" value="Unplaced"/>
</dbReference>
<evidence type="ECO:0000256" key="3">
    <source>
        <dbReference type="ARBA" id="ARBA00022845"/>
    </source>
</evidence>
<dbReference type="PANTHER" id="PTHR23254">
    <property type="entry name" value="EIF4G DOMAIN PROTEIN"/>
    <property type="match status" value="1"/>
</dbReference>
<gene>
    <name evidence="7 8 9 10 11 12" type="primary">LOC106163414</name>
    <name evidence="13" type="synonym">LOC106172298</name>
</gene>
<dbReference type="KEGG" id="lak:106172298"/>
<evidence type="ECO:0000313" key="8">
    <source>
        <dbReference type="RefSeq" id="XP_013396444.1"/>
    </source>
</evidence>
<proteinExistence type="predicted"/>
<dbReference type="RefSeq" id="XP_013396444.1">
    <property type="nucleotide sequence ID" value="XM_013540990.1"/>
</dbReference>
<evidence type="ECO:0000256" key="1">
    <source>
        <dbReference type="ARBA" id="ARBA00004496"/>
    </source>
</evidence>
<evidence type="ECO:0000313" key="13">
    <source>
        <dbReference type="RefSeq" id="XP_023930762.1"/>
    </source>
</evidence>
<feature type="compositionally biased region" description="Basic and acidic residues" evidence="4">
    <location>
        <begin position="62"/>
        <end position="72"/>
    </location>
</feature>
<comment type="subcellular location">
    <subcellularLocation>
        <location evidence="1">Cytoplasm</location>
    </subcellularLocation>
</comment>
<dbReference type="InterPro" id="IPR016024">
    <property type="entry name" value="ARM-type_fold"/>
</dbReference>
<feature type="compositionally biased region" description="Low complexity" evidence="4">
    <location>
        <begin position="43"/>
        <end position="53"/>
    </location>
</feature>
<dbReference type="GO" id="GO:0008494">
    <property type="term" value="F:translation activator activity"/>
    <property type="evidence" value="ECO:0007669"/>
    <property type="project" value="TreeGrafter"/>
</dbReference>
<dbReference type="GO" id="GO:0005829">
    <property type="term" value="C:cytosol"/>
    <property type="evidence" value="ECO:0007669"/>
    <property type="project" value="TreeGrafter"/>
</dbReference>
<keyword evidence="2" id="KW-0963">Cytoplasm</keyword>
<name>A0A1S3IE61_LINAN</name>
<dbReference type="STRING" id="7574.A0A1S3IE61"/>
<feature type="region of interest" description="Disordered" evidence="4">
    <location>
        <begin position="36"/>
        <end position="81"/>
    </location>
</feature>
<keyword evidence="6" id="KW-1185">Reference proteome</keyword>
<dbReference type="PANTHER" id="PTHR23254:SF16">
    <property type="entry name" value="CBP80_20-DEPENDENT TRANSLATION INITIATION FACTOR"/>
    <property type="match status" value="1"/>
</dbReference>
<dbReference type="Gene3D" id="1.25.40.180">
    <property type="match status" value="1"/>
</dbReference>
<protein>
    <submittedName>
        <fullName evidence="7 8">MIF4G domain-containing protein A-like</fullName>
    </submittedName>
</protein>
<evidence type="ECO:0000256" key="2">
    <source>
        <dbReference type="ARBA" id="ARBA00022490"/>
    </source>
</evidence>
<evidence type="ECO:0000259" key="5">
    <source>
        <dbReference type="SMART" id="SM00543"/>
    </source>
</evidence>
<reference evidence="7 8" key="1">
    <citation type="submission" date="2025-04" db="UniProtKB">
        <authorList>
            <consortium name="RefSeq"/>
        </authorList>
    </citation>
    <scope>IDENTIFICATION</scope>
    <source>
        <tissue evidence="7 8">Gonads</tissue>
    </source>
</reference>
<evidence type="ECO:0000313" key="7">
    <source>
        <dbReference type="RefSeq" id="XP_013396443.1"/>
    </source>
</evidence>
<evidence type="ECO:0000313" key="10">
    <source>
        <dbReference type="RefSeq" id="XP_013396446.1"/>
    </source>
</evidence>
<dbReference type="InterPro" id="IPR003890">
    <property type="entry name" value="MIF4G-like_typ-3"/>
</dbReference>
<dbReference type="RefSeq" id="XP_013396447.1">
    <property type="nucleotide sequence ID" value="XM_013540993.1"/>
</dbReference>
<dbReference type="Pfam" id="PF02854">
    <property type="entry name" value="MIF4G"/>
    <property type="match status" value="1"/>
</dbReference>